<dbReference type="SMART" id="SM00091">
    <property type="entry name" value="PAS"/>
    <property type="match status" value="3"/>
</dbReference>
<dbReference type="InterPro" id="IPR036890">
    <property type="entry name" value="HATPase_C_sf"/>
</dbReference>
<dbReference type="Gene3D" id="1.20.5.1930">
    <property type="match status" value="1"/>
</dbReference>
<feature type="domain" description="PAC" evidence="11">
    <location>
        <begin position="396"/>
        <end position="446"/>
    </location>
</feature>
<comment type="catalytic activity">
    <reaction evidence="1">
        <text>ATP + protein L-histidine = ADP + protein N-phospho-L-histidine.</text>
        <dbReference type="EC" id="2.7.13.3"/>
    </reaction>
</comment>
<dbReference type="InterPro" id="IPR000014">
    <property type="entry name" value="PAS"/>
</dbReference>
<evidence type="ECO:0000256" key="1">
    <source>
        <dbReference type="ARBA" id="ARBA00000085"/>
    </source>
</evidence>
<evidence type="ECO:0000313" key="12">
    <source>
        <dbReference type="EMBL" id="UOF90734.1"/>
    </source>
</evidence>
<dbReference type="InterPro" id="IPR003594">
    <property type="entry name" value="HATPase_dom"/>
</dbReference>
<dbReference type="PANTHER" id="PTHR24421:SF10">
    <property type="entry name" value="NITRATE_NITRITE SENSOR PROTEIN NARQ"/>
    <property type="match status" value="1"/>
</dbReference>
<dbReference type="EMBL" id="CP089291">
    <property type="protein sequence ID" value="UOF90734.1"/>
    <property type="molecule type" value="Genomic_DNA"/>
</dbReference>
<evidence type="ECO:0000256" key="3">
    <source>
        <dbReference type="ARBA" id="ARBA00022553"/>
    </source>
</evidence>
<evidence type="ECO:0000259" key="10">
    <source>
        <dbReference type="PROSITE" id="PS50112"/>
    </source>
</evidence>
<dbReference type="SUPFAM" id="SSF55785">
    <property type="entry name" value="PYP-like sensor domain (PAS domain)"/>
    <property type="match status" value="3"/>
</dbReference>
<evidence type="ECO:0000256" key="4">
    <source>
        <dbReference type="ARBA" id="ARBA00022679"/>
    </source>
</evidence>
<organism evidence="12 13">
    <name type="scientific">Fodinisporobacter ferrooxydans</name>
    <dbReference type="NCBI Taxonomy" id="2901836"/>
    <lineage>
        <taxon>Bacteria</taxon>
        <taxon>Bacillati</taxon>
        <taxon>Bacillota</taxon>
        <taxon>Bacilli</taxon>
        <taxon>Bacillales</taxon>
        <taxon>Alicyclobacillaceae</taxon>
        <taxon>Fodinisporobacter</taxon>
    </lineage>
</organism>
<keyword evidence="7" id="KW-0067">ATP-binding</keyword>
<evidence type="ECO:0000256" key="6">
    <source>
        <dbReference type="ARBA" id="ARBA00022777"/>
    </source>
</evidence>
<dbReference type="Proteomes" id="UP000830167">
    <property type="component" value="Chromosome"/>
</dbReference>
<dbReference type="Pfam" id="PF08447">
    <property type="entry name" value="PAS_3"/>
    <property type="match status" value="1"/>
</dbReference>
<dbReference type="PROSITE" id="PS50113">
    <property type="entry name" value="PAC"/>
    <property type="match status" value="3"/>
</dbReference>
<keyword evidence="8" id="KW-0902">Two-component regulatory system</keyword>
<name>A0ABY4CKD1_9BACL</name>
<evidence type="ECO:0000259" key="11">
    <source>
        <dbReference type="PROSITE" id="PS50113"/>
    </source>
</evidence>
<dbReference type="Pfam" id="PF00989">
    <property type="entry name" value="PAS"/>
    <property type="match status" value="2"/>
</dbReference>
<dbReference type="InterPro" id="IPR013655">
    <property type="entry name" value="PAS_fold_3"/>
</dbReference>
<feature type="domain" description="PAC" evidence="11">
    <location>
        <begin position="144"/>
        <end position="196"/>
    </location>
</feature>
<dbReference type="Gene3D" id="3.30.450.20">
    <property type="entry name" value="PAS domain"/>
    <property type="match status" value="3"/>
</dbReference>
<dbReference type="PROSITE" id="PS50112">
    <property type="entry name" value="PAS"/>
    <property type="match status" value="2"/>
</dbReference>
<keyword evidence="6" id="KW-0418">Kinase</keyword>
<dbReference type="NCBIfam" id="TIGR00229">
    <property type="entry name" value="sensory_box"/>
    <property type="match status" value="3"/>
</dbReference>
<keyword evidence="4" id="KW-0808">Transferase</keyword>
<reference evidence="12" key="1">
    <citation type="submission" date="2021-12" db="EMBL/GenBank/DDBJ databases">
        <title>Alicyclobacillaceae gen. nov., sp. nov., isolated from chalcocite enrichment system.</title>
        <authorList>
            <person name="Jiang Z."/>
        </authorList>
    </citation>
    <scope>NUCLEOTIDE SEQUENCE</scope>
    <source>
        <strain evidence="12">MYW30-H2</strain>
    </source>
</reference>
<dbReference type="SMART" id="SM00086">
    <property type="entry name" value="PAC"/>
    <property type="match status" value="3"/>
</dbReference>
<dbReference type="CDD" id="cd16917">
    <property type="entry name" value="HATPase_UhpB-NarQ-NarX-like"/>
    <property type="match status" value="1"/>
</dbReference>
<dbReference type="SUPFAM" id="SSF55874">
    <property type="entry name" value="ATPase domain of HSP90 chaperone/DNA topoisomerase II/histidine kinase"/>
    <property type="match status" value="1"/>
</dbReference>
<dbReference type="InterPro" id="IPR000700">
    <property type="entry name" value="PAS-assoc_C"/>
</dbReference>
<dbReference type="InterPro" id="IPR001610">
    <property type="entry name" value="PAC"/>
</dbReference>
<keyword evidence="9" id="KW-0812">Transmembrane</keyword>
<keyword evidence="9" id="KW-0472">Membrane</keyword>
<sequence>MKNKINGANCKVVYLFIFLILSIGFSMYPCIMERMDISDLINIIFIGFIVWFFCKFYYTAQFYKKKSEQSLELLEHAADCLNVAIWSRDVRRNSILISTGGKVSEFLRKNYNNNPNFWKEITHPDDRDYLNQMEREILITGKSKQIEYRVFDPVGEVRWIMNTIIPVADMQGTINQIHGFTFDITERKKIEEELKATQEQLASFFENTADAIVMVDLEGHIVQVNNAFESIFGWSAEEAIGNKIPIIPKNFMNCYEEIKRQVISGERLSMFEGIGQHKDGSYIHVSATISPVRDHKGNVVAIAAIIRNITDWKKSQEKLIESEERYRLLVELSPEAIVLHKEGIFTYINRAGVKLLGAASADDIIGTPILKFIHPDFREIARKRFEQVLKEKKPIGFLEEKLIRLDGQVLDVEVNAVAIYFNGDPLTLVVARDITDTKKLSEEQKRSEELEYTLKERERLARDLHDTVVQDLAYMNMKLKFVAKRIDVYNPAELKRKLNEISEVLDQSHLELRQTLHNLNVLHGELQTLVQDMLNAMKWRTGITTHLQTQGTFEDLNDHLVTEIVRIIQEGLTNVRKHAKATRVDVQLLRSQSQLLIRIQDNGCGFDIEKVDTEHHFGLRSIHKRCQSINGVAILESSIRHGTTWTCIISMERTDLKNGKRLRLHDSSG</sequence>
<dbReference type="Pfam" id="PF07730">
    <property type="entry name" value="HisKA_3"/>
    <property type="match status" value="1"/>
</dbReference>
<keyword evidence="9" id="KW-1133">Transmembrane helix</keyword>
<dbReference type="CDD" id="cd00130">
    <property type="entry name" value="PAS"/>
    <property type="match status" value="3"/>
</dbReference>
<evidence type="ECO:0000313" key="13">
    <source>
        <dbReference type="Proteomes" id="UP000830167"/>
    </source>
</evidence>
<dbReference type="EC" id="2.7.13.3" evidence="2"/>
<evidence type="ECO:0000256" key="2">
    <source>
        <dbReference type="ARBA" id="ARBA00012438"/>
    </source>
</evidence>
<keyword evidence="3" id="KW-0597">Phosphoprotein</keyword>
<evidence type="ECO:0000256" key="5">
    <source>
        <dbReference type="ARBA" id="ARBA00022741"/>
    </source>
</evidence>
<evidence type="ECO:0000256" key="7">
    <source>
        <dbReference type="ARBA" id="ARBA00022840"/>
    </source>
</evidence>
<feature type="domain" description="PAC" evidence="11">
    <location>
        <begin position="269"/>
        <end position="321"/>
    </location>
</feature>
<dbReference type="RefSeq" id="WP_347437434.1">
    <property type="nucleotide sequence ID" value="NZ_CP089291.1"/>
</dbReference>
<feature type="domain" description="PAS" evidence="10">
    <location>
        <begin position="322"/>
        <end position="392"/>
    </location>
</feature>
<dbReference type="InterPro" id="IPR013767">
    <property type="entry name" value="PAS_fold"/>
</dbReference>
<evidence type="ECO:0000256" key="9">
    <source>
        <dbReference type="SAM" id="Phobius"/>
    </source>
</evidence>
<feature type="domain" description="PAS" evidence="10">
    <location>
        <begin position="197"/>
        <end position="266"/>
    </location>
</feature>
<proteinExistence type="predicted"/>
<keyword evidence="13" id="KW-1185">Reference proteome</keyword>
<protein>
    <recommendedName>
        <fullName evidence="2">histidine kinase</fullName>
        <ecNumber evidence="2">2.7.13.3</ecNumber>
    </recommendedName>
</protein>
<dbReference type="Gene3D" id="3.30.565.10">
    <property type="entry name" value="Histidine kinase-like ATPase, C-terminal domain"/>
    <property type="match status" value="1"/>
</dbReference>
<dbReference type="SMART" id="SM00387">
    <property type="entry name" value="HATPase_c"/>
    <property type="match status" value="1"/>
</dbReference>
<keyword evidence="5" id="KW-0547">Nucleotide-binding</keyword>
<feature type="transmembrane region" description="Helical" evidence="9">
    <location>
        <begin position="40"/>
        <end position="58"/>
    </location>
</feature>
<dbReference type="InterPro" id="IPR050482">
    <property type="entry name" value="Sensor_HK_TwoCompSys"/>
</dbReference>
<gene>
    <name evidence="12" type="ORF">LSG31_00175</name>
</gene>
<dbReference type="InterPro" id="IPR035965">
    <property type="entry name" value="PAS-like_dom_sf"/>
</dbReference>
<feature type="transmembrane region" description="Helical" evidence="9">
    <location>
        <begin position="12"/>
        <end position="28"/>
    </location>
</feature>
<evidence type="ECO:0000256" key="8">
    <source>
        <dbReference type="ARBA" id="ARBA00023012"/>
    </source>
</evidence>
<dbReference type="Pfam" id="PF02518">
    <property type="entry name" value="HATPase_c"/>
    <property type="match status" value="1"/>
</dbReference>
<dbReference type="InterPro" id="IPR011712">
    <property type="entry name" value="Sig_transdc_His_kin_sub3_dim/P"/>
</dbReference>
<dbReference type="PANTHER" id="PTHR24421">
    <property type="entry name" value="NITRATE/NITRITE SENSOR PROTEIN NARX-RELATED"/>
    <property type="match status" value="1"/>
</dbReference>
<accession>A0ABY4CKD1</accession>